<name>A0AAV3B8Q3_PYXAD</name>
<dbReference type="Proteomes" id="UP001181693">
    <property type="component" value="Unassembled WGS sequence"/>
</dbReference>
<dbReference type="EMBL" id="DYDO01000001">
    <property type="protein sequence ID" value="DBA32970.1"/>
    <property type="molecule type" value="Genomic_DNA"/>
</dbReference>
<protein>
    <submittedName>
        <fullName evidence="1">Uncharacterized protein</fullName>
    </submittedName>
</protein>
<gene>
    <name evidence="1" type="ORF">GDO54_000712</name>
</gene>
<accession>A0AAV3B8Q3</accession>
<proteinExistence type="predicted"/>
<evidence type="ECO:0000313" key="2">
    <source>
        <dbReference type="Proteomes" id="UP001181693"/>
    </source>
</evidence>
<organism evidence="1 2">
    <name type="scientific">Pyxicephalus adspersus</name>
    <name type="common">African bullfrog</name>
    <dbReference type="NCBI Taxonomy" id="30357"/>
    <lineage>
        <taxon>Eukaryota</taxon>
        <taxon>Metazoa</taxon>
        <taxon>Chordata</taxon>
        <taxon>Craniata</taxon>
        <taxon>Vertebrata</taxon>
        <taxon>Euteleostomi</taxon>
        <taxon>Amphibia</taxon>
        <taxon>Batrachia</taxon>
        <taxon>Anura</taxon>
        <taxon>Neobatrachia</taxon>
        <taxon>Ranoidea</taxon>
        <taxon>Pyxicephalidae</taxon>
        <taxon>Pyxicephalinae</taxon>
        <taxon>Pyxicephalus</taxon>
    </lineage>
</organism>
<comment type="caution">
    <text evidence="1">The sequence shown here is derived from an EMBL/GenBank/DDBJ whole genome shotgun (WGS) entry which is preliminary data.</text>
</comment>
<keyword evidence="2" id="KW-1185">Reference proteome</keyword>
<reference evidence="1" key="1">
    <citation type="thesis" date="2020" institute="ProQuest LLC" country="789 East Eisenhower Parkway, Ann Arbor, MI, USA">
        <title>Comparative Genomics and Chromosome Evolution.</title>
        <authorList>
            <person name="Mudd A.B."/>
        </authorList>
    </citation>
    <scope>NUCLEOTIDE SEQUENCE</scope>
    <source>
        <strain evidence="1">1538</strain>
        <tissue evidence="1">Blood</tissue>
    </source>
</reference>
<dbReference type="AlphaFoldDB" id="A0AAV3B8Q3"/>
<evidence type="ECO:0000313" key="1">
    <source>
        <dbReference type="EMBL" id="DBA32970.1"/>
    </source>
</evidence>
<sequence length="98" mass="11209">MHLISQLNLENPVHAVHYSPVPLSTAIYTLYSCLLFKCILCPRTKCLQLFNSSGKLMTYSSFAHLQQCYDCNAWSGCKQKTTRSCCKLLLFYTVILLH</sequence>